<evidence type="ECO:0000313" key="2">
    <source>
        <dbReference type="Proteomes" id="UP000292685"/>
    </source>
</evidence>
<comment type="caution">
    <text evidence="1">The sequence shown here is derived from an EMBL/GenBank/DDBJ whole genome shotgun (WGS) entry which is preliminary data.</text>
</comment>
<dbReference type="EMBL" id="SHLA01000001">
    <property type="protein sequence ID" value="RZU61585.1"/>
    <property type="molecule type" value="Genomic_DNA"/>
</dbReference>
<evidence type="ECO:0000313" key="1">
    <source>
        <dbReference type="EMBL" id="RZU61585.1"/>
    </source>
</evidence>
<reference evidence="1 2" key="1">
    <citation type="submission" date="2019-02" db="EMBL/GenBank/DDBJ databases">
        <title>Sequencing the genomes of 1000 actinobacteria strains.</title>
        <authorList>
            <person name="Klenk H.-P."/>
        </authorList>
    </citation>
    <scope>NUCLEOTIDE SEQUENCE [LARGE SCALE GENOMIC DNA]</scope>
    <source>
        <strain evidence="1 2">DSM 17364</strain>
    </source>
</reference>
<dbReference type="Pfam" id="PF19786">
    <property type="entry name" value="DUF6270"/>
    <property type="match status" value="1"/>
</dbReference>
<dbReference type="OrthoDB" id="8421922at2"/>
<dbReference type="AlphaFoldDB" id="A0A4Q8AD66"/>
<dbReference type="Proteomes" id="UP000292685">
    <property type="component" value="Unassembled WGS sequence"/>
</dbReference>
<accession>A0A4Q8AD66</accession>
<sequence length="241" mass="26963">MPNLFIWGGCVARDTYSKLSSDWAISDYIARQSWISATHGQAEVEGEIDLKSAFQRKCLERDIAGNALQIFAEKSATTDVVVLDLLAERTGVLQCPNMAYLTQSWELEQSGLRSQQSSLLTPVDFGSDDYFDLWARSAKQVLERIGASGVPYLILAPAWARRTGGGATHAKLDTYRGRPVDWFNTAFERYYQWLESEGHPVVRLSTESAFADENHQWGLAPFHYTEKAYSHFGDAIRGAVA</sequence>
<dbReference type="InterPro" id="IPR046237">
    <property type="entry name" value="DUF6270"/>
</dbReference>
<keyword evidence="2" id="KW-1185">Reference proteome</keyword>
<protein>
    <recommendedName>
        <fullName evidence="3">GDSL-like lipase/acylhydrolase family protein</fullName>
    </recommendedName>
</protein>
<organism evidence="1 2">
    <name type="scientific">Zhihengliuella halotolerans</name>
    <dbReference type="NCBI Taxonomy" id="370736"/>
    <lineage>
        <taxon>Bacteria</taxon>
        <taxon>Bacillati</taxon>
        <taxon>Actinomycetota</taxon>
        <taxon>Actinomycetes</taxon>
        <taxon>Micrococcales</taxon>
        <taxon>Micrococcaceae</taxon>
        <taxon>Zhihengliuella</taxon>
    </lineage>
</organism>
<dbReference type="RefSeq" id="WP_130449948.1">
    <property type="nucleotide sequence ID" value="NZ_SHLA01000001.1"/>
</dbReference>
<gene>
    <name evidence="1" type="ORF">EV380_1156</name>
</gene>
<name>A0A4Q8AD66_9MICC</name>
<proteinExistence type="predicted"/>
<evidence type="ECO:0008006" key="3">
    <source>
        <dbReference type="Google" id="ProtNLM"/>
    </source>
</evidence>